<feature type="compositionally biased region" description="Low complexity" evidence="1">
    <location>
        <begin position="79"/>
        <end position="96"/>
    </location>
</feature>
<dbReference type="RefSeq" id="XP_024672752.1">
    <property type="nucleotide sequence ID" value="XM_024816355.1"/>
</dbReference>
<feature type="compositionally biased region" description="Polar residues" evidence="1">
    <location>
        <begin position="53"/>
        <end position="67"/>
    </location>
</feature>
<evidence type="ECO:0000313" key="3">
    <source>
        <dbReference type="Proteomes" id="UP000234585"/>
    </source>
</evidence>
<protein>
    <submittedName>
        <fullName evidence="2">Uncharacterized protein</fullName>
    </submittedName>
</protein>
<accession>A0A2I2FDN3</accession>
<evidence type="ECO:0000313" key="2">
    <source>
        <dbReference type="EMBL" id="PLB38740.1"/>
    </source>
</evidence>
<gene>
    <name evidence="2" type="ORF">BDW47DRAFT_125263</name>
</gene>
<sequence length="112" mass="12036">MRILSSVDSLLRKLTVLGLVFCASTTAINLQNFLPDPNPRYLVQSRPEPAESTAYTPIINYQPSGSATDPLAPSVGLETQETPIPTTTTTPGYTSPASKRSPQTATSVERNE</sequence>
<dbReference type="EMBL" id="KZ559134">
    <property type="protein sequence ID" value="PLB38740.1"/>
    <property type="molecule type" value="Genomic_DNA"/>
</dbReference>
<keyword evidence="3" id="KW-1185">Reference proteome</keyword>
<dbReference type="AlphaFoldDB" id="A0A2I2FDN3"/>
<dbReference type="Proteomes" id="UP000234585">
    <property type="component" value="Unassembled WGS sequence"/>
</dbReference>
<evidence type="ECO:0000256" key="1">
    <source>
        <dbReference type="SAM" id="MobiDB-lite"/>
    </source>
</evidence>
<dbReference type="GeneID" id="36523515"/>
<organism evidence="2 3">
    <name type="scientific">Aspergillus candidus</name>
    <dbReference type="NCBI Taxonomy" id="41067"/>
    <lineage>
        <taxon>Eukaryota</taxon>
        <taxon>Fungi</taxon>
        <taxon>Dikarya</taxon>
        <taxon>Ascomycota</taxon>
        <taxon>Pezizomycotina</taxon>
        <taxon>Eurotiomycetes</taxon>
        <taxon>Eurotiomycetidae</taxon>
        <taxon>Eurotiales</taxon>
        <taxon>Aspergillaceae</taxon>
        <taxon>Aspergillus</taxon>
        <taxon>Aspergillus subgen. Circumdati</taxon>
    </lineage>
</organism>
<reference evidence="2 3" key="1">
    <citation type="submission" date="2017-12" db="EMBL/GenBank/DDBJ databases">
        <authorList>
            <consortium name="DOE Joint Genome Institute"/>
            <person name="Haridas S."/>
            <person name="Kjaerbolling I."/>
            <person name="Vesth T.C."/>
            <person name="Frisvad J.C."/>
            <person name="Nybo J.L."/>
            <person name="Theobald S."/>
            <person name="Kuo A."/>
            <person name="Bowyer P."/>
            <person name="Matsuda Y."/>
            <person name="Mondo S."/>
            <person name="Lyhne E.K."/>
            <person name="Kogle M.E."/>
            <person name="Clum A."/>
            <person name="Lipzen A."/>
            <person name="Salamov A."/>
            <person name="Ngan C.Y."/>
            <person name="Daum C."/>
            <person name="Chiniquy J."/>
            <person name="Barry K."/>
            <person name="LaButti K."/>
            <person name="Simmons B.A."/>
            <person name="Magnuson J.K."/>
            <person name="Mortensen U.H."/>
            <person name="Larsen T.O."/>
            <person name="Grigoriev I.V."/>
            <person name="Baker S.E."/>
            <person name="Andersen M.R."/>
            <person name="Nordberg H.P."/>
            <person name="Cantor M.N."/>
            <person name="Hua S.X."/>
        </authorList>
    </citation>
    <scope>NUCLEOTIDE SEQUENCE [LARGE SCALE GENOMIC DNA]</scope>
    <source>
        <strain evidence="2 3">CBS 102.13</strain>
    </source>
</reference>
<feature type="compositionally biased region" description="Polar residues" evidence="1">
    <location>
        <begin position="97"/>
        <end position="112"/>
    </location>
</feature>
<feature type="region of interest" description="Disordered" evidence="1">
    <location>
        <begin position="47"/>
        <end position="112"/>
    </location>
</feature>
<name>A0A2I2FDN3_ASPCN</name>
<proteinExistence type="predicted"/>